<gene>
    <name evidence="13" type="ORF">SAMN05660350_02166</name>
</gene>
<dbReference type="CDD" id="cd07011">
    <property type="entry name" value="cupin_PMI_type_I_N"/>
    <property type="match status" value="1"/>
</dbReference>
<dbReference type="Gene3D" id="1.10.441.10">
    <property type="entry name" value="Phosphomannose Isomerase, domain 2"/>
    <property type="match status" value="1"/>
</dbReference>
<dbReference type="PIRSF" id="PIRSF001480">
    <property type="entry name" value="Mannose-6-phosphate_isomerase"/>
    <property type="match status" value="1"/>
</dbReference>
<organism evidence="13 14">
    <name type="scientific">Geodermatophilus obscurus</name>
    <dbReference type="NCBI Taxonomy" id="1861"/>
    <lineage>
        <taxon>Bacteria</taxon>
        <taxon>Bacillati</taxon>
        <taxon>Actinomycetota</taxon>
        <taxon>Actinomycetes</taxon>
        <taxon>Geodermatophilales</taxon>
        <taxon>Geodermatophilaceae</taxon>
        <taxon>Geodermatophilus</taxon>
    </lineage>
</organism>
<evidence type="ECO:0000256" key="7">
    <source>
        <dbReference type="ARBA" id="ARBA00029741"/>
    </source>
</evidence>
<dbReference type="GO" id="GO:0008270">
    <property type="term" value="F:zinc ion binding"/>
    <property type="evidence" value="ECO:0007669"/>
    <property type="project" value="InterPro"/>
</dbReference>
<reference evidence="13 14" key="1">
    <citation type="submission" date="2016-12" db="EMBL/GenBank/DDBJ databases">
        <authorList>
            <person name="Song W.-J."/>
            <person name="Kurnit D.M."/>
        </authorList>
    </citation>
    <scope>NUCLEOTIDE SEQUENCE [LARGE SCALE GENOMIC DNA]</scope>
    <source>
        <strain evidence="13 14">DSM 43162</strain>
    </source>
</reference>
<dbReference type="Gene3D" id="2.60.120.10">
    <property type="entry name" value="Jelly Rolls"/>
    <property type="match status" value="2"/>
</dbReference>
<keyword evidence="4 10" id="KW-0479">Metal-binding</keyword>
<proteinExistence type="inferred from homology"/>
<dbReference type="InterPro" id="IPR001250">
    <property type="entry name" value="Man6P_Isoase-1"/>
</dbReference>
<feature type="binding site" evidence="10">
    <location>
        <position position="257"/>
    </location>
    <ligand>
        <name>Zn(2+)</name>
        <dbReference type="ChEBI" id="CHEBI:29105"/>
    </ligand>
</feature>
<feature type="binding site" evidence="10">
    <location>
        <position position="131"/>
    </location>
    <ligand>
        <name>Zn(2+)</name>
        <dbReference type="ChEBI" id="CHEBI:29105"/>
    </ligand>
</feature>
<feature type="active site" evidence="9">
    <location>
        <position position="276"/>
    </location>
</feature>
<evidence type="ECO:0000256" key="5">
    <source>
        <dbReference type="ARBA" id="ARBA00022833"/>
    </source>
</evidence>
<dbReference type="AlphaFoldDB" id="A0A1M7TTU9"/>
<evidence type="ECO:0000256" key="3">
    <source>
        <dbReference type="ARBA" id="ARBA00011956"/>
    </source>
</evidence>
<dbReference type="NCBIfam" id="TIGR00218">
    <property type="entry name" value="manA"/>
    <property type="match status" value="1"/>
</dbReference>
<evidence type="ECO:0000256" key="8">
    <source>
        <dbReference type="ARBA" id="ARBA00030762"/>
    </source>
</evidence>
<dbReference type="EMBL" id="FRDM01000009">
    <property type="protein sequence ID" value="SHN74157.1"/>
    <property type="molecule type" value="Genomic_DNA"/>
</dbReference>
<dbReference type="GO" id="GO:0009298">
    <property type="term" value="P:GDP-mannose biosynthetic process"/>
    <property type="evidence" value="ECO:0007669"/>
    <property type="project" value="InterPro"/>
</dbReference>
<feature type="domain" description="Mannose-6-phosphate isomerase cupin" evidence="12">
    <location>
        <begin position="313"/>
        <end position="373"/>
    </location>
</feature>
<evidence type="ECO:0000313" key="13">
    <source>
        <dbReference type="EMBL" id="SHN74157.1"/>
    </source>
</evidence>
<protein>
    <recommendedName>
        <fullName evidence="3">mannose-6-phosphate isomerase</fullName>
        <ecNumber evidence="3">5.3.1.8</ecNumber>
    </recommendedName>
    <alternativeName>
        <fullName evidence="7">Phosphohexomutase</fullName>
    </alternativeName>
    <alternativeName>
        <fullName evidence="8">Phosphomannose isomerase</fullName>
    </alternativeName>
</protein>
<comment type="cofactor">
    <cofactor evidence="10">
        <name>Zn(2+)</name>
        <dbReference type="ChEBI" id="CHEBI:29105"/>
    </cofactor>
    <text evidence="10">Binds 1 zinc ion per subunit.</text>
</comment>
<dbReference type="InterPro" id="IPR049071">
    <property type="entry name" value="MPI_cupin_dom"/>
</dbReference>
<dbReference type="Pfam" id="PF20511">
    <property type="entry name" value="PMI_typeI_cat"/>
    <property type="match status" value="1"/>
</dbReference>
<dbReference type="SUPFAM" id="SSF51182">
    <property type="entry name" value="RmlC-like cupins"/>
    <property type="match status" value="1"/>
</dbReference>
<feature type="binding site" evidence="10">
    <location>
        <position position="94"/>
    </location>
    <ligand>
        <name>Zn(2+)</name>
        <dbReference type="ChEBI" id="CHEBI:29105"/>
    </ligand>
</feature>
<dbReference type="RefSeq" id="WP_072917866.1">
    <property type="nucleotide sequence ID" value="NZ_FRDM01000009.1"/>
</dbReference>
<dbReference type="GO" id="GO:0004476">
    <property type="term" value="F:mannose-6-phosphate isomerase activity"/>
    <property type="evidence" value="ECO:0007669"/>
    <property type="project" value="UniProtKB-EC"/>
</dbReference>
<dbReference type="InterPro" id="IPR011051">
    <property type="entry name" value="RmlC_Cupin_sf"/>
</dbReference>
<dbReference type="InterPro" id="IPR046457">
    <property type="entry name" value="PMI_typeI_cat"/>
</dbReference>
<name>A0A1M7TTU9_9ACTN</name>
<feature type="binding site" evidence="10">
    <location>
        <position position="96"/>
    </location>
    <ligand>
        <name>Zn(2+)</name>
        <dbReference type="ChEBI" id="CHEBI:29105"/>
    </ligand>
</feature>
<evidence type="ECO:0000256" key="6">
    <source>
        <dbReference type="ARBA" id="ARBA00023235"/>
    </source>
</evidence>
<evidence type="ECO:0000256" key="2">
    <source>
        <dbReference type="ARBA" id="ARBA00010772"/>
    </source>
</evidence>
<evidence type="ECO:0000259" key="11">
    <source>
        <dbReference type="Pfam" id="PF20511"/>
    </source>
</evidence>
<evidence type="ECO:0000256" key="10">
    <source>
        <dbReference type="PIRSR" id="PIRSR001480-2"/>
    </source>
</evidence>
<evidence type="ECO:0000256" key="1">
    <source>
        <dbReference type="ARBA" id="ARBA00000757"/>
    </source>
</evidence>
<dbReference type="PANTHER" id="PTHR10309:SF0">
    <property type="entry name" value="MANNOSE-6-PHOSPHATE ISOMERASE"/>
    <property type="match status" value="1"/>
</dbReference>
<comment type="similarity">
    <text evidence="2">Belongs to the mannose-6-phosphate isomerase type 1 family.</text>
</comment>
<accession>A0A1M7TTU9</accession>
<dbReference type="InterPro" id="IPR016305">
    <property type="entry name" value="Mannose-6-P_Isomerase"/>
</dbReference>
<dbReference type="PANTHER" id="PTHR10309">
    <property type="entry name" value="MANNOSE-6-PHOSPHATE ISOMERASE"/>
    <property type="match status" value="1"/>
</dbReference>
<sequence>MWSLTSAVRFYPWGSLTVIPELLGQPSPAQQPHAELWLGAHPDEPSLLADGRPLDRAIAQDPDRLLGGPVVTRFGPRLPFLMKVLAADRPLSLQAHPTMEQAAAGYAAEEAAGIPKDDPTRTFKDPWHKPELLLALTTFEALCGFRPVEESLHCLAKLQLPELKPTIAALARGGLRAAIPQLIALSGRRRTSLVEAVADKAASFVAAHDPEFINTYRWAATLAGAYPGDPGVVISLMCNHLKLAPGEAVFLPAGNLHAYLSGAGVEVMASSDNVLRGGLTRKHVDLAALIEVLDFTDGRIPVIHPVLGPGGLRYPVPVEDFDLTRVQLDDGTGTLTTSGPQVLLCTEGRAVLAAADGELVLERGQSAFVPAGEPVTARGPALLYRSTTNLR</sequence>
<evidence type="ECO:0000256" key="4">
    <source>
        <dbReference type="ARBA" id="ARBA00022723"/>
    </source>
</evidence>
<dbReference type="Proteomes" id="UP000184428">
    <property type="component" value="Unassembled WGS sequence"/>
</dbReference>
<dbReference type="Pfam" id="PF21621">
    <property type="entry name" value="MPI_cupin_dom"/>
    <property type="match status" value="1"/>
</dbReference>
<dbReference type="EC" id="5.3.1.8" evidence="3"/>
<dbReference type="PRINTS" id="PR00714">
    <property type="entry name" value="MAN6PISMRASE"/>
</dbReference>
<keyword evidence="5 10" id="KW-0862">Zinc</keyword>
<dbReference type="InterPro" id="IPR014710">
    <property type="entry name" value="RmlC-like_jellyroll"/>
</dbReference>
<feature type="domain" description="Phosphomannose isomerase type I catalytic" evidence="11">
    <location>
        <begin position="2"/>
        <end position="148"/>
    </location>
</feature>
<comment type="catalytic activity">
    <reaction evidence="1">
        <text>D-mannose 6-phosphate = D-fructose 6-phosphate</text>
        <dbReference type="Rhea" id="RHEA:12356"/>
        <dbReference type="ChEBI" id="CHEBI:58735"/>
        <dbReference type="ChEBI" id="CHEBI:61527"/>
        <dbReference type="EC" id="5.3.1.8"/>
    </reaction>
</comment>
<evidence type="ECO:0000313" key="14">
    <source>
        <dbReference type="Proteomes" id="UP000184428"/>
    </source>
</evidence>
<dbReference type="GO" id="GO:0005975">
    <property type="term" value="P:carbohydrate metabolic process"/>
    <property type="evidence" value="ECO:0007669"/>
    <property type="project" value="InterPro"/>
</dbReference>
<dbReference type="OrthoDB" id="9792649at2"/>
<dbReference type="GO" id="GO:0005829">
    <property type="term" value="C:cytosol"/>
    <property type="evidence" value="ECO:0007669"/>
    <property type="project" value="TreeGrafter"/>
</dbReference>
<evidence type="ECO:0000259" key="12">
    <source>
        <dbReference type="Pfam" id="PF21621"/>
    </source>
</evidence>
<keyword evidence="6 13" id="KW-0413">Isomerase</keyword>
<evidence type="ECO:0000256" key="9">
    <source>
        <dbReference type="PIRSR" id="PIRSR001480-1"/>
    </source>
</evidence>